<accession>A0AAV7Q9S2</accession>
<dbReference type="EMBL" id="JANPWB010000010">
    <property type="protein sequence ID" value="KAJ1137307.1"/>
    <property type="molecule type" value="Genomic_DNA"/>
</dbReference>
<dbReference type="PRINTS" id="PR00141">
    <property type="entry name" value="PROTEASOME"/>
</dbReference>
<dbReference type="GO" id="GO:0005634">
    <property type="term" value="C:nucleus"/>
    <property type="evidence" value="ECO:0007669"/>
    <property type="project" value="UniProtKB-SubCell"/>
</dbReference>
<dbReference type="Pfam" id="PF00227">
    <property type="entry name" value="Proteasome"/>
    <property type="match status" value="1"/>
</dbReference>
<evidence type="ECO:0000256" key="5">
    <source>
        <dbReference type="ARBA" id="ARBA00022801"/>
    </source>
</evidence>
<feature type="region of interest" description="Disordered" evidence="12">
    <location>
        <begin position="249"/>
        <end position="284"/>
    </location>
</feature>
<dbReference type="GO" id="GO:0004298">
    <property type="term" value="F:threonine-type endopeptidase activity"/>
    <property type="evidence" value="ECO:0007669"/>
    <property type="project" value="UniProtKB-KW"/>
</dbReference>
<reference evidence="13" key="1">
    <citation type="journal article" date="2022" name="bioRxiv">
        <title>Sequencing and chromosome-scale assembly of the giantPleurodeles waltlgenome.</title>
        <authorList>
            <person name="Brown T."/>
            <person name="Elewa A."/>
            <person name="Iarovenko S."/>
            <person name="Subramanian E."/>
            <person name="Araus A.J."/>
            <person name="Petzold A."/>
            <person name="Susuki M."/>
            <person name="Suzuki K.-i.T."/>
            <person name="Hayashi T."/>
            <person name="Toyoda A."/>
            <person name="Oliveira C."/>
            <person name="Osipova E."/>
            <person name="Leigh N.D."/>
            <person name="Simon A."/>
            <person name="Yun M.H."/>
        </authorList>
    </citation>
    <scope>NUCLEOTIDE SEQUENCE</scope>
    <source>
        <strain evidence="13">20211129_DDA</strain>
        <tissue evidence="13">Liver</tissue>
    </source>
</reference>
<dbReference type="GO" id="GO:0051603">
    <property type="term" value="P:proteolysis involved in protein catabolic process"/>
    <property type="evidence" value="ECO:0007669"/>
    <property type="project" value="InterPro"/>
</dbReference>
<evidence type="ECO:0000256" key="7">
    <source>
        <dbReference type="ARBA" id="ARBA00023145"/>
    </source>
</evidence>
<comment type="catalytic activity">
    <reaction evidence="1">
        <text>Cleavage of peptide bonds with very broad specificity.</text>
        <dbReference type="EC" id="3.4.25.1"/>
    </reaction>
</comment>
<dbReference type="GO" id="GO:0005839">
    <property type="term" value="C:proteasome core complex"/>
    <property type="evidence" value="ECO:0007669"/>
    <property type="project" value="InterPro"/>
</dbReference>
<dbReference type="GO" id="GO:0005737">
    <property type="term" value="C:cytoplasm"/>
    <property type="evidence" value="ECO:0007669"/>
    <property type="project" value="UniProtKB-SubCell"/>
</dbReference>
<comment type="subcellular location">
    <subcellularLocation>
        <location evidence="11">Cytoplasm</location>
    </subcellularLocation>
    <subcellularLocation>
        <location evidence="11">Nucleus</location>
    </subcellularLocation>
</comment>
<keyword evidence="5" id="KW-0378">Hydrolase</keyword>
<dbReference type="Proteomes" id="UP001066276">
    <property type="component" value="Chromosome 6"/>
</dbReference>
<comment type="caution">
    <text evidence="13">The sequence shown here is derived from an EMBL/GenBank/DDBJ whole genome shotgun (WGS) entry which is preliminary data.</text>
</comment>
<protein>
    <recommendedName>
        <fullName evidence="11">Proteasome subunit beta</fullName>
    </recommendedName>
</protein>
<dbReference type="PROSITE" id="PS00854">
    <property type="entry name" value="PROTEASOME_BETA_1"/>
    <property type="match status" value="1"/>
</dbReference>
<name>A0AAV7Q9S2_PLEWA</name>
<evidence type="ECO:0000256" key="2">
    <source>
        <dbReference type="ARBA" id="ARBA00022490"/>
    </source>
</evidence>
<evidence type="ECO:0000313" key="14">
    <source>
        <dbReference type="Proteomes" id="UP001066276"/>
    </source>
</evidence>
<proteinExistence type="inferred from homology"/>
<evidence type="ECO:0000256" key="11">
    <source>
        <dbReference type="RuleBase" id="RU004203"/>
    </source>
</evidence>
<comment type="subunit">
    <text evidence="11">Component of the proteasome complex.</text>
</comment>
<evidence type="ECO:0000256" key="6">
    <source>
        <dbReference type="ARBA" id="ARBA00022942"/>
    </source>
</evidence>
<evidence type="ECO:0000256" key="8">
    <source>
        <dbReference type="ARBA" id="ARBA00023242"/>
    </source>
</evidence>
<evidence type="ECO:0000256" key="12">
    <source>
        <dbReference type="SAM" id="MobiDB-lite"/>
    </source>
</evidence>
<organism evidence="13 14">
    <name type="scientific">Pleurodeles waltl</name>
    <name type="common">Iberian ribbed newt</name>
    <dbReference type="NCBI Taxonomy" id="8319"/>
    <lineage>
        <taxon>Eukaryota</taxon>
        <taxon>Metazoa</taxon>
        <taxon>Chordata</taxon>
        <taxon>Craniata</taxon>
        <taxon>Vertebrata</taxon>
        <taxon>Euteleostomi</taxon>
        <taxon>Amphibia</taxon>
        <taxon>Batrachia</taxon>
        <taxon>Caudata</taxon>
        <taxon>Salamandroidea</taxon>
        <taxon>Salamandridae</taxon>
        <taxon>Pleurodelinae</taxon>
        <taxon>Pleurodeles</taxon>
    </lineage>
</organism>
<dbReference type="InterPro" id="IPR000243">
    <property type="entry name" value="Pept_T1A_subB"/>
</dbReference>
<keyword evidence="7" id="KW-0865">Zymogen</keyword>
<evidence type="ECO:0000256" key="4">
    <source>
        <dbReference type="ARBA" id="ARBA00022698"/>
    </source>
</evidence>
<keyword evidence="3" id="KW-0645">Protease</keyword>
<comment type="similarity">
    <text evidence="11">Belongs to the peptidase T1B family.</text>
</comment>
<keyword evidence="4" id="KW-0888">Threonine protease</keyword>
<dbReference type="InterPro" id="IPR016050">
    <property type="entry name" value="Proteasome_bsu_CS"/>
</dbReference>
<dbReference type="InterPro" id="IPR029055">
    <property type="entry name" value="Ntn_hydrolases_N"/>
</dbReference>
<evidence type="ECO:0000256" key="3">
    <source>
        <dbReference type="ARBA" id="ARBA00022670"/>
    </source>
</evidence>
<keyword evidence="8 11" id="KW-0539">Nucleus</keyword>
<dbReference type="AlphaFoldDB" id="A0AAV7Q9S2"/>
<dbReference type="InterPro" id="IPR023333">
    <property type="entry name" value="Proteasome_suB-type"/>
</dbReference>
<dbReference type="CDD" id="cd03761">
    <property type="entry name" value="proteasome_beta_type_5"/>
    <property type="match status" value="1"/>
</dbReference>
<dbReference type="Gene3D" id="3.60.20.10">
    <property type="entry name" value="Glutamine Phosphoribosylpyrophosphate, subunit 1, domain 1"/>
    <property type="match status" value="1"/>
</dbReference>
<keyword evidence="6 11" id="KW-0647">Proteasome</keyword>
<comment type="function">
    <text evidence="11">Component of the proteasome, a multicatalytic proteinase complex which is characterized by its ability to cleave peptides with Arg, Phe, Tyr, Leu, and Glu adjacent to the leaving group at neutral or slightly basic pH. The proteasome has an ATP-dependent proteolytic activity.</text>
</comment>
<sequence>MALQAVCGLSERRGPAAAFITSDAPLTTAGMCLDVPPGCRLESTHGTTTLAFSFRHGVIVAADTRASCGNLVACPFAEKVHPVHSHLLATTSGSSADCAIWVRVLARECRLYELRHGHRLTVAGAAKLLSTMLYRYRGMDMCVASTLCGWDRDGPALYYVYSDGSRLKGHLFSVGSGSPYAYGVLDSGYQYEMSVPEAYDLAQRAVSHATHRDAYSGGNVDLYHVQEGGWTKVSRQDVFLFYYGLYGREDGKQIPGEEEERRQDSNGKEDEGLRGDVVRKDSGL</sequence>
<evidence type="ECO:0000313" key="13">
    <source>
        <dbReference type="EMBL" id="KAJ1137307.1"/>
    </source>
</evidence>
<gene>
    <name evidence="13" type="ORF">NDU88_003719</name>
</gene>
<dbReference type="PANTHER" id="PTHR32194">
    <property type="entry name" value="METALLOPROTEASE TLDD"/>
    <property type="match status" value="1"/>
</dbReference>
<dbReference type="SUPFAM" id="SSF56235">
    <property type="entry name" value="N-terminal nucleophile aminohydrolases (Ntn hydrolases)"/>
    <property type="match status" value="1"/>
</dbReference>
<dbReference type="FunFam" id="3.60.20.10:FF:000053">
    <property type="entry name" value="Proteasome subunit beta"/>
    <property type="match status" value="1"/>
</dbReference>
<dbReference type="PANTHER" id="PTHR32194:SF15">
    <property type="entry name" value="PROTEASOME SUBUNIT BETA"/>
    <property type="match status" value="1"/>
</dbReference>
<keyword evidence="14" id="KW-1185">Reference proteome</keyword>
<feature type="compositionally biased region" description="Basic and acidic residues" evidence="12">
    <location>
        <begin position="259"/>
        <end position="284"/>
    </location>
</feature>
<keyword evidence="2 11" id="KW-0963">Cytoplasm</keyword>
<dbReference type="PROSITE" id="PS51476">
    <property type="entry name" value="PROTEASOME_BETA_2"/>
    <property type="match status" value="1"/>
</dbReference>
<evidence type="ECO:0000256" key="1">
    <source>
        <dbReference type="ARBA" id="ARBA00001198"/>
    </source>
</evidence>
<evidence type="ECO:0000256" key="9">
    <source>
        <dbReference type="ARBA" id="ARBA00063914"/>
    </source>
</evidence>
<evidence type="ECO:0000256" key="10">
    <source>
        <dbReference type="PIRSR" id="PIRSR600243-1"/>
    </source>
</evidence>
<dbReference type="InterPro" id="IPR001353">
    <property type="entry name" value="Proteasome_sua/b"/>
</dbReference>
<comment type="subunit">
    <text evidence="9">The 26S proteasome consists of a 20S proteasome core and two 19S regulatory subunits. The 20S proteasome core is composed of 28 subunits that are arranged in four stacked rings, resulting in a barrel-shaped structure. The two end rings are each formed by seven alpha subunits, and the two central rings are each formed by seven beta subunits. The catalytic chamber with the active sites is on the inside of the barrel. Incorporated instead of PSMB5 and PSMB8.</text>
</comment>
<feature type="active site" description="Nucleophile" evidence="10">
    <location>
        <position position="47"/>
    </location>
</feature>